<protein>
    <submittedName>
        <fullName evidence="1">Uncharacterized protein</fullName>
    </submittedName>
</protein>
<proteinExistence type="predicted"/>
<evidence type="ECO:0000313" key="1">
    <source>
        <dbReference type="EMBL" id="CAB4137014.1"/>
    </source>
</evidence>
<organism evidence="1">
    <name type="scientific">uncultured Caudovirales phage</name>
    <dbReference type="NCBI Taxonomy" id="2100421"/>
    <lineage>
        <taxon>Viruses</taxon>
        <taxon>Duplodnaviria</taxon>
        <taxon>Heunggongvirae</taxon>
        <taxon>Uroviricota</taxon>
        <taxon>Caudoviricetes</taxon>
        <taxon>Peduoviridae</taxon>
        <taxon>Maltschvirus</taxon>
        <taxon>Maltschvirus maltsch</taxon>
    </lineage>
</organism>
<reference evidence="1" key="1">
    <citation type="submission" date="2020-04" db="EMBL/GenBank/DDBJ databases">
        <authorList>
            <person name="Chiriac C."/>
            <person name="Salcher M."/>
            <person name="Ghai R."/>
            <person name="Kavagutti S V."/>
        </authorList>
    </citation>
    <scope>NUCLEOTIDE SEQUENCE</scope>
</reference>
<gene>
    <name evidence="1" type="ORF">UFOVP315_47</name>
</gene>
<dbReference type="EMBL" id="LR796327">
    <property type="protein sequence ID" value="CAB4137014.1"/>
    <property type="molecule type" value="Genomic_DNA"/>
</dbReference>
<sequence length="105" mass="11916">MTRRPITPTERREQREDFAKAIRDEQAALEHAINEVASTEAGTRVLRHIASSTGHGKNPVVFRSEQGMVLPMEGATLYNGARYSVYAELREYLTPNNRMKVEKTL</sequence>
<accession>A0A6J5LR15</accession>
<name>A0A6J5LR15_9CAUD</name>